<evidence type="ECO:0000313" key="2">
    <source>
        <dbReference type="EMBL" id="CAK0870515.1"/>
    </source>
</evidence>
<accession>A0ABN9VBT5</accession>
<organism evidence="2 3">
    <name type="scientific">Prorocentrum cordatum</name>
    <dbReference type="NCBI Taxonomy" id="2364126"/>
    <lineage>
        <taxon>Eukaryota</taxon>
        <taxon>Sar</taxon>
        <taxon>Alveolata</taxon>
        <taxon>Dinophyceae</taxon>
        <taxon>Prorocentrales</taxon>
        <taxon>Prorocentraceae</taxon>
        <taxon>Prorocentrum</taxon>
    </lineage>
</organism>
<reference evidence="2" key="1">
    <citation type="submission" date="2023-10" db="EMBL/GenBank/DDBJ databases">
        <authorList>
            <person name="Chen Y."/>
            <person name="Shah S."/>
            <person name="Dougan E. K."/>
            <person name="Thang M."/>
            <person name="Chan C."/>
        </authorList>
    </citation>
    <scope>NUCLEOTIDE SEQUENCE [LARGE SCALE GENOMIC DNA]</scope>
</reference>
<feature type="compositionally biased region" description="Gly residues" evidence="1">
    <location>
        <begin position="9"/>
        <end position="21"/>
    </location>
</feature>
<comment type="caution">
    <text evidence="2">The sequence shown here is derived from an EMBL/GenBank/DDBJ whole genome shotgun (WGS) entry which is preliminary data.</text>
</comment>
<gene>
    <name evidence="2" type="ORF">PCOR1329_LOCUS56598</name>
</gene>
<evidence type="ECO:0000313" key="3">
    <source>
        <dbReference type="Proteomes" id="UP001189429"/>
    </source>
</evidence>
<sequence>MPRTRHAGGNRGGGGKGGGGRGGEEGEVLWTIVQPHPSPLPSLAILDHVHRFMFRGCLGSSYPVAVLEGRLYMQPWAWACPEPDGVDTEPNNESTNDHYGIAHNAYMLHLLQTRLI</sequence>
<proteinExistence type="predicted"/>
<name>A0ABN9VBT5_9DINO</name>
<keyword evidence="3" id="KW-1185">Reference proteome</keyword>
<evidence type="ECO:0008006" key="4">
    <source>
        <dbReference type="Google" id="ProtNLM"/>
    </source>
</evidence>
<evidence type="ECO:0000256" key="1">
    <source>
        <dbReference type="SAM" id="MobiDB-lite"/>
    </source>
</evidence>
<feature type="region of interest" description="Disordered" evidence="1">
    <location>
        <begin position="1"/>
        <end position="27"/>
    </location>
</feature>
<protein>
    <recommendedName>
        <fullName evidence="4">Phospholipase B-like</fullName>
    </recommendedName>
</protein>
<dbReference type="Proteomes" id="UP001189429">
    <property type="component" value="Unassembled WGS sequence"/>
</dbReference>
<dbReference type="EMBL" id="CAUYUJ010016971">
    <property type="protein sequence ID" value="CAK0870515.1"/>
    <property type="molecule type" value="Genomic_DNA"/>
</dbReference>